<dbReference type="Pfam" id="PF06745">
    <property type="entry name" value="ATPase"/>
    <property type="match status" value="1"/>
</dbReference>
<dbReference type="PANTHER" id="PTHR43637">
    <property type="entry name" value="UPF0273 PROTEIN TM_0370"/>
    <property type="match status" value="1"/>
</dbReference>
<dbReference type="InterPro" id="IPR014774">
    <property type="entry name" value="KaiC-like_dom"/>
</dbReference>
<dbReference type="EMBL" id="FNKD01000001">
    <property type="protein sequence ID" value="SDQ22901.1"/>
    <property type="molecule type" value="Genomic_DNA"/>
</dbReference>
<keyword evidence="5" id="KW-1185">Reference proteome</keyword>
<dbReference type="PROSITE" id="PS51146">
    <property type="entry name" value="KAIC"/>
    <property type="match status" value="1"/>
</dbReference>
<dbReference type="SUPFAM" id="SSF52540">
    <property type="entry name" value="P-loop containing nucleoside triphosphate hydrolases"/>
    <property type="match status" value="1"/>
</dbReference>
<dbReference type="Gene3D" id="3.40.50.300">
    <property type="entry name" value="P-loop containing nucleotide triphosphate hydrolases"/>
    <property type="match status" value="1"/>
</dbReference>
<dbReference type="GO" id="GO:0005524">
    <property type="term" value="F:ATP binding"/>
    <property type="evidence" value="ECO:0007669"/>
    <property type="project" value="UniProtKB-KW"/>
</dbReference>
<dbReference type="Proteomes" id="UP000199444">
    <property type="component" value="Unassembled WGS sequence"/>
</dbReference>
<proteinExistence type="predicted"/>
<dbReference type="InterPro" id="IPR027417">
    <property type="entry name" value="P-loop_NTPase"/>
</dbReference>
<feature type="domain" description="KaiC" evidence="3">
    <location>
        <begin position="3"/>
        <end position="234"/>
    </location>
</feature>
<evidence type="ECO:0000259" key="3">
    <source>
        <dbReference type="PROSITE" id="PS51146"/>
    </source>
</evidence>
<keyword evidence="2" id="KW-0067">ATP-binding</keyword>
<evidence type="ECO:0000256" key="1">
    <source>
        <dbReference type="ARBA" id="ARBA00022741"/>
    </source>
</evidence>
<evidence type="ECO:0000256" key="2">
    <source>
        <dbReference type="ARBA" id="ARBA00022840"/>
    </source>
</evidence>
<organism evidence="4 5">
    <name type="scientific">Virgibacillus salinus</name>
    <dbReference type="NCBI Taxonomy" id="553311"/>
    <lineage>
        <taxon>Bacteria</taxon>
        <taxon>Bacillati</taxon>
        <taxon>Bacillota</taxon>
        <taxon>Bacilli</taxon>
        <taxon>Bacillales</taxon>
        <taxon>Bacillaceae</taxon>
        <taxon>Virgibacillus</taxon>
    </lineage>
</organism>
<evidence type="ECO:0000313" key="5">
    <source>
        <dbReference type="Proteomes" id="UP000199444"/>
    </source>
</evidence>
<sequence>MRQKTVSGIPGLDNVLFGGLPQGSTTIVEGGPGTGKTTFGIQFLLEGIRKHNEPGIFITFEEFPEQIYEDMRLFNWDLRKLEQENKLRVVGLSPEILMDQIVNPGGLFEEMIKEIDCKRIVIDSISLIKYLNGNERKMLYTFRNVLRKHGLTSILLQEQSALKSETASVEHFVFDGYIRLAIKVRFYTLRKRTIEVLKMRGTRVADGEHPYRILDNGLYVQKRSLLSRFMQSLV</sequence>
<dbReference type="InterPro" id="IPR010624">
    <property type="entry name" value="KaiC_dom"/>
</dbReference>
<keyword evidence="1" id="KW-0547">Nucleotide-binding</keyword>
<evidence type="ECO:0000313" key="4">
    <source>
        <dbReference type="EMBL" id="SDQ22901.1"/>
    </source>
</evidence>
<name>A0A1H0Z6X8_9BACI</name>
<reference evidence="4 5" key="1">
    <citation type="submission" date="2016-10" db="EMBL/GenBank/DDBJ databases">
        <authorList>
            <person name="de Groot N.N."/>
        </authorList>
    </citation>
    <scope>NUCLEOTIDE SEQUENCE [LARGE SCALE GENOMIC DNA]</scope>
    <source>
        <strain evidence="4 5">CGMCC 1.10449</strain>
    </source>
</reference>
<dbReference type="RefSeq" id="WP_092491877.1">
    <property type="nucleotide sequence ID" value="NZ_FNKD01000001.1"/>
</dbReference>
<gene>
    <name evidence="4" type="ORF">SAMN05216231_1048</name>
</gene>
<accession>A0A1H0Z6X8</accession>
<dbReference type="STRING" id="553311.SAMN05216231_1048"/>
<protein>
    <submittedName>
        <fullName evidence="4">Circadian clock protein KaiC</fullName>
    </submittedName>
</protein>
<dbReference type="AlphaFoldDB" id="A0A1H0Z6X8"/>